<protein>
    <submittedName>
        <fullName evidence="2">Acetylxylan esterase</fullName>
    </submittedName>
</protein>
<sequence length="420" mass="46959">MTLSINVLFGQSRHYQPIQVLVTPNKADWTYAPGEKVKFTVTVLKNQVPLQNIEAKYTIGLEKMKPEQSGTLKITKENVEVGKVLSLDTPGFVRCEVKVNIEGTEYRGLATAAIAPEKIKATQKLPSDFLSFWENELNKAAKIPLDVNLTLLPERCTPLVDVYHIRYKNIDNSFIYGILAKPKKAGKYPGILQVPGAGIRPYNGLIEQAEHGFVTLQIGIHGIPVTYTTGLYNNLAAGALKNYPMVNLDNKDTYYYKRVYIGSVRGIDVLASLEEVDNSKLLVWGQSQGGALSIITAALNKKVKGLVAVYPALSDLTGYLHKRAGGWPHMFNENNAPTMATKAKIETSAYYDVVNFARQINVPGYYTWGYNDETCPPTSMYSAFNQIQAPKELLLVQETGHWTYPEQQQKIFNWIKNFLK</sequence>
<dbReference type="Proteomes" id="UP001500394">
    <property type="component" value="Unassembled WGS sequence"/>
</dbReference>
<evidence type="ECO:0000259" key="1">
    <source>
        <dbReference type="Pfam" id="PF05448"/>
    </source>
</evidence>
<accession>A0ABP8R6F1</accession>
<reference evidence="3" key="1">
    <citation type="journal article" date="2019" name="Int. J. Syst. Evol. Microbiol.">
        <title>The Global Catalogue of Microorganisms (GCM) 10K type strain sequencing project: providing services to taxonomists for standard genome sequencing and annotation.</title>
        <authorList>
            <consortium name="The Broad Institute Genomics Platform"/>
            <consortium name="The Broad Institute Genome Sequencing Center for Infectious Disease"/>
            <person name="Wu L."/>
            <person name="Ma J."/>
        </authorList>
    </citation>
    <scope>NUCLEOTIDE SEQUENCE [LARGE SCALE GENOMIC DNA]</scope>
    <source>
        <strain evidence="3">JCM 17858</strain>
    </source>
</reference>
<dbReference type="Pfam" id="PF05448">
    <property type="entry name" value="AXE1"/>
    <property type="match status" value="1"/>
</dbReference>
<gene>
    <name evidence="2" type="ORF">GCM10023173_22590</name>
</gene>
<comment type="caution">
    <text evidence="2">The sequence shown here is derived from an EMBL/GenBank/DDBJ whole genome shotgun (WGS) entry which is preliminary data.</text>
</comment>
<dbReference type="EMBL" id="BAABGR010000035">
    <property type="protein sequence ID" value="GAA4519529.1"/>
    <property type="molecule type" value="Genomic_DNA"/>
</dbReference>
<proteinExistence type="predicted"/>
<organism evidence="2 3">
    <name type="scientific">Sphingobacterium thermophilum</name>
    <dbReference type="NCBI Taxonomy" id="768534"/>
    <lineage>
        <taxon>Bacteria</taxon>
        <taxon>Pseudomonadati</taxon>
        <taxon>Bacteroidota</taxon>
        <taxon>Sphingobacteriia</taxon>
        <taxon>Sphingobacteriales</taxon>
        <taxon>Sphingobacteriaceae</taxon>
        <taxon>Sphingobacterium</taxon>
    </lineage>
</organism>
<dbReference type="PANTHER" id="PTHR40111:SF1">
    <property type="entry name" value="CEPHALOSPORIN-C DEACETYLASE"/>
    <property type="match status" value="1"/>
</dbReference>
<dbReference type="InterPro" id="IPR008391">
    <property type="entry name" value="AXE1_dom"/>
</dbReference>
<name>A0ABP8R6F1_9SPHI</name>
<feature type="domain" description="Acetyl xylan esterase" evidence="1">
    <location>
        <begin position="120"/>
        <end position="417"/>
    </location>
</feature>
<dbReference type="Gene3D" id="3.40.50.1820">
    <property type="entry name" value="alpha/beta hydrolase"/>
    <property type="match status" value="1"/>
</dbReference>
<evidence type="ECO:0000313" key="3">
    <source>
        <dbReference type="Proteomes" id="UP001500394"/>
    </source>
</evidence>
<dbReference type="SUPFAM" id="SSF53474">
    <property type="entry name" value="alpha/beta-Hydrolases"/>
    <property type="match status" value="1"/>
</dbReference>
<dbReference type="PANTHER" id="PTHR40111">
    <property type="entry name" value="CEPHALOSPORIN-C DEACETYLASE"/>
    <property type="match status" value="1"/>
</dbReference>
<keyword evidence="3" id="KW-1185">Reference proteome</keyword>
<dbReference type="InterPro" id="IPR029058">
    <property type="entry name" value="AB_hydrolase_fold"/>
</dbReference>
<evidence type="ECO:0000313" key="2">
    <source>
        <dbReference type="EMBL" id="GAA4519529.1"/>
    </source>
</evidence>
<dbReference type="InterPro" id="IPR039069">
    <property type="entry name" value="CE7"/>
</dbReference>